<dbReference type="Pfam" id="PF12999">
    <property type="entry name" value="PRKCSH-like"/>
    <property type="match status" value="1"/>
</dbReference>
<feature type="domain" description="MRH" evidence="7">
    <location>
        <begin position="383"/>
        <end position="504"/>
    </location>
</feature>
<dbReference type="InterPro" id="IPR044865">
    <property type="entry name" value="MRH_dom"/>
</dbReference>
<feature type="signal peptide" evidence="6">
    <location>
        <begin position="1"/>
        <end position="29"/>
    </location>
</feature>
<dbReference type="Gene3D" id="2.70.130.10">
    <property type="entry name" value="Mannose-6-phosphate receptor binding domain"/>
    <property type="match status" value="1"/>
</dbReference>
<keyword evidence="4" id="KW-1015">Disulfide bond</keyword>
<proteinExistence type="predicted"/>
<dbReference type="OrthoDB" id="28322at2759"/>
<evidence type="ECO:0000256" key="5">
    <source>
        <dbReference type="SAM" id="MobiDB-lite"/>
    </source>
</evidence>
<keyword evidence="2 6" id="KW-0732">Signal</keyword>
<evidence type="ECO:0000259" key="7">
    <source>
        <dbReference type="PROSITE" id="PS51914"/>
    </source>
</evidence>
<feature type="region of interest" description="Disordered" evidence="5">
    <location>
        <begin position="443"/>
        <end position="462"/>
    </location>
</feature>
<evidence type="ECO:0000313" key="8">
    <source>
        <dbReference type="EMBL" id="KOO29979.1"/>
    </source>
</evidence>
<dbReference type="EMBL" id="JWZX01002317">
    <property type="protein sequence ID" value="KOO29979.1"/>
    <property type="molecule type" value="Genomic_DNA"/>
</dbReference>
<comment type="caution">
    <text evidence="8">The sequence shown here is derived from an EMBL/GenBank/DDBJ whole genome shotgun (WGS) entry which is preliminary data.</text>
</comment>
<dbReference type="GO" id="GO:0006491">
    <property type="term" value="P:N-glycan processing"/>
    <property type="evidence" value="ECO:0007669"/>
    <property type="project" value="TreeGrafter"/>
</dbReference>
<accession>A0A0M0JTV7</accession>
<protein>
    <recommendedName>
        <fullName evidence="1">Glucosidase 2 subunit beta</fullName>
    </recommendedName>
</protein>
<evidence type="ECO:0000256" key="4">
    <source>
        <dbReference type="ARBA" id="ARBA00023157"/>
    </source>
</evidence>
<keyword evidence="3" id="KW-0256">Endoplasmic reticulum</keyword>
<dbReference type="PANTHER" id="PTHR12630:SF1">
    <property type="entry name" value="GLUCOSIDASE 2 SUBUNIT BETA"/>
    <property type="match status" value="1"/>
</dbReference>
<dbReference type="GO" id="GO:0017177">
    <property type="term" value="C:glucosidase II complex"/>
    <property type="evidence" value="ECO:0007669"/>
    <property type="project" value="TreeGrafter"/>
</dbReference>
<evidence type="ECO:0000256" key="3">
    <source>
        <dbReference type="ARBA" id="ARBA00022824"/>
    </source>
</evidence>
<reference evidence="9" key="1">
    <citation type="journal article" date="2015" name="PLoS Genet.">
        <title>Genome Sequence and Transcriptome Analyses of Chrysochromulina tobin: Metabolic Tools for Enhanced Algal Fitness in the Prominent Order Prymnesiales (Haptophyceae).</title>
        <authorList>
            <person name="Hovde B.T."/>
            <person name="Deodato C.R."/>
            <person name="Hunsperger H.M."/>
            <person name="Ryken S.A."/>
            <person name="Yost W."/>
            <person name="Jha R.K."/>
            <person name="Patterson J."/>
            <person name="Monnat R.J. Jr."/>
            <person name="Barlow S.B."/>
            <person name="Starkenburg S.R."/>
            <person name="Cattolico R.A."/>
        </authorList>
    </citation>
    <scope>NUCLEOTIDE SEQUENCE</scope>
    <source>
        <strain evidence="9">CCMP291</strain>
    </source>
</reference>
<gene>
    <name evidence="8" type="ORF">Ctob_011717</name>
</gene>
<dbReference type="InterPro" id="IPR028146">
    <property type="entry name" value="PRKCSH_N"/>
</dbReference>
<dbReference type="Pfam" id="PF13015">
    <property type="entry name" value="PRKCSH_1"/>
    <property type="match status" value="1"/>
</dbReference>
<dbReference type="PANTHER" id="PTHR12630">
    <property type="entry name" value="N-LINKED OLIGOSACCHARIDE PROCESSING"/>
    <property type="match status" value="1"/>
</dbReference>
<sequence>MRSAEGLAARTQRLQRLFIAACCVATARAFECDGGTLLVDERVNDDFCDCKDGTDEAATGACNNQPFVCPCKPHTPKVVFASRVNDGICDCCDGADEYARPGTCSNTCVDDAKATLEVAQRAAVKRMEREASGKTARTERAKRLSEARANLETNARAVEIFRDAVARAEAMEAERRTVRQARLAANEVATALQLGELSIELLGVVIARLALAKLVEGVDALHEALKAIQTIGAEMVDVDSADMLMVAMEAKEDADAPVCTYAHGACGREAELLALLPIAQLPTSDLIELVQTFSALTGQMPLLPKVVGALLQGVGRQLDEQAAAAALALLEPFVDAEADAARAELKRREEAIVNANQIIAELTPIAALEEEFGASQQWFALHSECFSASIGSFKYSLCPFGTFTQDGRSLGRYAGWTKLEPPQQAQQGQQAVSATGGVAPVEASASSATEPRRMRFEQGEPCNGTPRRASVLFVCGEDDKLEHVNEPSTCVYEARFATPSACDNVELRAKHERLAAAAEAAGLPYEPSAVLRELLGL</sequence>
<dbReference type="Proteomes" id="UP000037460">
    <property type="component" value="Unassembled WGS sequence"/>
</dbReference>
<dbReference type="InterPro" id="IPR039794">
    <property type="entry name" value="Gtb1-like"/>
</dbReference>
<dbReference type="PROSITE" id="PS51914">
    <property type="entry name" value="MRH"/>
    <property type="match status" value="1"/>
</dbReference>
<organism evidence="8 9">
    <name type="scientific">Chrysochromulina tobinii</name>
    <dbReference type="NCBI Taxonomy" id="1460289"/>
    <lineage>
        <taxon>Eukaryota</taxon>
        <taxon>Haptista</taxon>
        <taxon>Haptophyta</taxon>
        <taxon>Prymnesiophyceae</taxon>
        <taxon>Prymnesiales</taxon>
        <taxon>Chrysochromulinaceae</taxon>
        <taxon>Chrysochromulina</taxon>
    </lineage>
</organism>
<keyword evidence="9" id="KW-1185">Reference proteome</keyword>
<dbReference type="SUPFAM" id="SSF50911">
    <property type="entry name" value="Mannose 6-phosphate receptor domain"/>
    <property type="match status" value="1"/>
</dbReference>
<feature type="chain" id="PRO_5005602082" description="Glucosidase 2 subunit beta" evidence="6">
    <location>
        <begin position="30"/>
        <end position="537"/>
    </location>
</feature>
<dbReference type="InterPro" id="IPR036607">
    <property type="entry name" value="PRKCSH"/>
</dbReference>
<dbReference type="AlphaFoldDB" id="A0A0M0JTV7"/>
<evidence type="ECO:0000256" key="6">
    <source>
        <dbReference type="SAM" id="SignalP"/>
    </source>
</evidence>
<evidence type="ECO:0000313" key="9">
    <source>
        <dbReference type="Proteomes" id="UP000037460"/>
    </source>
</evidence>
<name>A0A0M0JTV7_9EUKA</name>
<dbReference type="InterPro" id="IPR009011">
    <property type="entry name" value="Man6P_isomerase_rcpt-bd_dom_sf"/>
</dbReference>
<evidence type="ECO:0000256" key="1">
    <source>
        <dbReference type="ARBA" id="ARBA00022387"/>
    </source>
</evidence>
<evidence type="ECO:0000256" key="2">
    <source>
        <dbReference type="ARBA" id="ARBA00022729"/>
    </source>
</evidence>